<organism evidence="7 8">
    <name type="scientific">Gordonia defluvii</name>
    <dbReference type="NCBI Taxonomy" id="283718"/>
    <lineage>
        <taxon>Bacteria</taxon>
        <taxon>Bacillati</taxon>
        <taxon>Actinomycetota</taxon>
        <taxon>Actinomycetes</taxon>
        <taxon>Mycobacteriales</taxon>
        <taxon>Gordoniaceae</taxon>
        <taxon>Gordonia</taxon>
    </lineage>
</organism>
<dbReference type="Gene3D" id="3.40.50.880">
    <property type="match status" value="1"/>
</dbReference>
<dbReference type="NCBIfam" id="NF001989">
    <property type="entry name" value="PRK00784.1"/>
    <property type="match status" value="1"/>
</dbReference>
<dbReference type="InterPro" id="IPR002586">
    <property type="entry name" value="CobQ/CobB/MinD/ParA_Nub-bd_dom"/>
</dbReference>
<dbReference type="InterPro" id="IPR027417">
    <property type="entry name" value="P-loop_NTPase"/>
</dbReference>
<evidence type="ECO:0000313" key="7">
    <source>
        <dbReference type="EMBL" id="GAA3041244.1"/>
    </source>
</evidence>
<dbReference type="PANTHER" id="PTHR21343">
    <property type="entry name" value="DETHIOBIOTIN SYNTHETASE"/>
    <property type="match status" value="1"/>
</dbReference>
<dbReference type="SUPFAM" id="SSF52540">
    <property type="entry name" value="P-loop containing nucleoside triphosphate hydrolases"/>
    <property type="match status" value="1"/>
</dbReference>
<evidence type="ECO:0000256" key="4">
    <source>
        <dbReference type="HAMAP-Rule" id="MF_00028"/>
    </source>
</evidence>
<dbReference type="Gene3D" id="3.40.50.300">
    <property type="entry name" value="P-loop containing nucleotide triphosphate hydrolases"/>
    <property type="match status" value="1"/>
</dbReference>
<evidence type="ECO:0000259" key="6">
    <source>
        <dbReference type="Pfam" id="PF07685"/>
    </source>
</evidence>
<protein>
    <recommendedName>
        <fullName evidence="4">Cobyric acid synthase</fullName>
    </recommendedName>
</protein>
<dbReference type="CDD" id="cd01750">
    <property type="entry name" value="GATase1_CobQ"/>
    <property type="match status" value="1"/>
</dbReference>
<evidence type="ECO:0000313" key="8">
    <source>
        <dbReference type="Proteomes" id="UP001501035"/>
    </source>
</evidence>
<feature type="domain" description="CobQ/CobB/MinD/ParA nucleotide binding" evidence="5">
    <location>
        <begin position="7"/>
        <end position="231"/>
    </location>
</feature>
<proteinExistence type="inferred from homology"/>
<dbReference type="InterPro" id="IPR011698">
    <property type="entry name" value="GATase_3"/>
</dbReference>
<keyword evidence="3 4" id="KW-0315">Glutamine amidotransferase</keyword>
<dbReference type="Pfam" id="PF01656">
    <property type="entry name" value="CbiA"/>
    <property type="match status" value="1"/>
</dbReference>
<comment type="similarity">
    <text evidence="4">Belongs to the CobB/CobQ family. CobQ subfamily.</text>
</comment>
<gene>
    <name evidence="4" type="primary">cobQ</name>
    <name evidence="7" type="ORF">GCM10010528_21970</name>
</gene>
<dbReference type="EMBL" id="BAAAVS010000026">
    <property type="protein sequence ID" value="GAA3041244.1"/>
    <property type="molecule type" value="Genomic_DNA"/>
</dbReference>
<feature type="domain" description="CobB/CobQ-like glutamine amidotransferase" evidence="6">
    <location>
        <begin position="259"/>
        <end position="436"/>
    </location>
</feature>
<dbReference type="InterPro" id="IPR004459">
    <property type="entry name" value="CobQ_synth"/>
</dbReference>
<reference evidence="8" key="1">
    <citation type="journal article" date="2019" name="Int. J. Syst. Evol. Microbiol.">
        <title>The Global Catalogue of Microorganisms (GCM) 10K type strain sequencing project: providing services to taxonomists for standard genome sequencing and annotation.</title>
        <authorList>
            <consortium name="The Broad Institute Genomics Platform"/>
            <consortium name="The Broad Institute Genome Sequencing Center for Infectious Disease"/>
            <person name="Wu L."/>
            <person name="Ma J."/>
        </authorList>
    </citation>
    <scope>NUCLEOTIDE SEQUENCE [LARGE SCALE GENOMIC DNA]</scope>
    <source>
        <strain evidence="8">JCM 14234</strain>
    </source>
</reference>
<comment type="caution">
    <text evidence="7">The sequence shown here is derived from an EMBL/GenBank/DDBJ whole genome shotgun (WGS) entry which is preliminary data.</text>
</comment>
<name>A0ABP6LEH6_9ACTN</name>
<dbReference type="PANTHER" id="PTHR21343:SF1">
    <property type="entry name" value="COBYRIC ACID SYNTHASE"/>
    <property type="match status" value="1"/>
</dbReference>
<evidence type="ECO:0000256" key="3">
    <source>
        <dbReference type="ARBA" id="ARBA00022962"/>
    </source>
</evidence>
<dbReference type="Pfam" id="PF07685">
    <property type="entry name" value="GATase_3"/>
    <property type="match status" value="1"/>
</dbReference>
<evidence type="ECO:0000256" key="1">
    <source>
        <dbReference type="ARBA" id="ARBA00004953"/>
    </source>
</evidence>
<dbReference type="Proteomes" id="UP001501035">
    <property type="component" value="Unassembled WGS sequence"/>
</dbReference>
<feature type="active site" description="Nucleophile" evidence="4">
    <location>
        <position position="338"/>
    </location>
</feature>
<comment type="pathway">
    <text evidence="1 4">Cofactor biosynthesis; adenosylcobalamin biosynthesis.</text>
</comment>
<dbReference type="PROSITE" id="PS51274">
    <property type="entry name" value="GATASE_COBBQ"/>
    <property type="match status" value="1"/>
</dbReference>
<dbReference type="SUPFAM" id="SSF52317">
    <property type="entry name" value="Class I glutamine amidotransferase-like"/>
    <property type="match status" value="1"/>
</dbReference>
<dbReference type="RefSeq" id="WP_290707269.1">
    <property type="nucleotide sequence ID" value="NZ_BAAAVS010000026.1"/>
</dbReference>
<accession>A0ABP6LEH6</accession>
<sequence>MRGGVLIGGATSDAGKSMIVAGLCRLLAREGIRVAPFKAQNMSNNSVATLDGGEIGRAQAAQARAAGLEPSVRFNPVLLKPGSDRQSHVVVRGVPAGVVGAADYAQWRERLRSVVLADLESLRADFDVVIVEGAGSIAEINLRGSDIANLGLASAAGLPVLVVSDIDRGGSLAHLFGTTAILSPDDQRRVRGFLINKFRGDPALLAPGVDRLAELTGRATLGVIPFESRLWLDAEDSLAAPVGARLGPPGRIPDGPDLRVAAIRLPRVSNTTDVEALAAEPGVEVTWVADPAAVATADLVVLPGTRATVDDLHWLRERGIDRAVRERIVSGGPLLAVCGGFQMLGATIVDEVESGSGAVPGLGILDQSVRFASRKTVRRRAGTVWGIAAHGYEIHHGVVAGATDPPWLMADDGTGEGVERDTLWGTHWHGLLESDEVRRALLTRVARARGRPFRPGVVPFEVVRAEQFDVMADLLAAHVDRGALAAVIEGRTDDPPVITHTLT</sequence>
<evidence type="ECO:0000256" key="2">
    <source>
        <dbReference type="ARBA" id="ARBA00022573"/>
    </source>
</evidence>
<keyword evidence="8" id="KW-1185">Reference proteome</keyword>
<evidence type="ECO:0000259" key="5">
    <source>
        <dbReference type="Pfam" id="PF01656"/>
    </source>
</evidence>
<dbReference type="NCBIfam" id="TIGR00313">
    <property type="entry name" value="cobQ"/>
    <property type="match status" value="1"/>
</dbReference>
<dbReference type="InterPro" id="IPR029062">
    <property type="entry name" value="Class_I_gatase-like"/>
</dbReference>
<keyword evidence="2 4" id="KW-0169">Cobalamin biosynthesis</keyword>
<dbReference type="InterPro" id="IPR033949">
    <property type="entry name" value="CobQ_GATase1"/>
</dbReference>
<feature type="active site" evidence="4">
    <location>
        <position position="429"/>
    </location>
</feature>
<comment type="function">
    <text evidence="4">Catalyzes amidations at positions B, D, E, and G on adenosylcobyrinic A,C-diamide. NH(2) groups are provided by glutamine, and one molecule of ATP is hydrogenolyzed for each amidation.</text>
</comment>
<dbReference type="HAMAP" id="MF_00028">
    <property type="entry name" value="CobQ"/>
    <property type="match status" value="1"/>
</dbReference>